<dbReference type="PANTHER" id="PTHR24200:SF11">
    <property type="entry name" value="TOUCAN, ISOFORM A"/>
    <property type="match status" value="1"/>
</dbReference>
<gene>
    <name evidence="4" type="primary">Dwil\GK15039</name>
    <name evidence="4" type="ORF">Dwil_GK15039</name>
</gene>
<evidence type="ECO:0000313" key="4">
    <source>
        <dbReference type="EMBL" id="EDW75736.2"/>
    </source>
</evidence>
<feature type="region of interest" description="Disordered" evidence="3">
    <location>
        <begin position="477"/>
        <end position="533"/>
    </location>
</feature>
<dbReference type="InterPro" id="IPR051293">
    <property type="entry name" value="MTUS1/CCDC69"/>
</dbReference>
<keyword evidence="5" id="KW-1185">Reference proteome</keyword>
<dbReference type="STRING" id="7260.B4MVL6"/>
<evidence type="ECO:0000256" key="3">
    <source>
        <dbReference type="SAM" id="MobiDB-lite"/>
    </source>
</evidence>
<feature type="compositionally biased region" description="Gly residues" evidence="3">
    <location>
        <begin position="685"/>
        <end position="696"/>
    </location>
</feature>
<dbReference type="GO" id="GO:0005737">
    <property type="term" value="C:cytoplasm"/>
    <property type="evidence" value="ECO:0007669"/>
    <property type="project" value="TreeGrafter"/>
</dbReference>
<evidence type="ECO:0000313" key="5">
    <source>
        <dbReference type="Proteomes" id="UP000007798"/>
    </source>
</evidence>
<feature type="compositionally biased region" description="Basic and acidic residues" evidence="3">
    <location>
        <begin position="214"/>
        <end position="225"/>
    </location>
</feature>
<dbReference type="OrthoDB" id="10038993at2759"/>
<keyword evidence="1 2" id="KW-0175">Coiled coil</keyword>
<proteinExistence type="predicted"/>
<protein>
    <submittedName>
        <fullName evidence="4">Uncharacterized protein</fullName>
    </submittedName>
</protein>
<feature type="compositionally biased region" description="Low complexity" evidence="3">
    <location>
        <begin position="571"/>
        <end position="587"/>
    </location>
</feature>
<reference evidence="4 5" key="1">
    <citation type="journal article" date="2007" name="Nature">
        <title>Evolution of genes and genomes on the Drosophila phylogeny.</title>
        <authorList>
            <consortium name="Drosophila 12 Genomes Consortium"/>
            <person name="Clark A.G."/>
            <person name="Eisen M.B."/>
            <person name="Smith D.R."/>
            <person name="Bergman C.M."/>
            <person name="Oliver B."/>
            <person name="Markow T.A."/>
            <person name="Kaufman T.C."/>
            <person name="Kellis M."/>
            <person name="Gelbart W."/>
            <person name="Iyer V.N."/>
            <person name="Pollard D.A."/>
            <person name="Sackton T.B."/>
            <person name="Larracuente A.M."/>
            <person name="Singh N.D."/>
            <person name="Abad J.P."/>
            <person name="Abt D.N."/>
            <person name="Adryan B."/>
            <person name="Aguade M."/>
            <person name="Akashi H."/>
            <person name="Anderson W.W."/>
            <person name="Aquadro C.F."/>
            <person name="Ardell D.H."/>
            <person name="Arguello R."/>
            <person name="Artieri C.G."/>
            <person name="Barbash D.A."/>
            <person name="Barker D."/>
            <person name="Barsanti P."/>
            <person name="Batterham P."/>
            <person name="Batzoglou S."/>
            <person name="Begun D."/>
            <person name="Bhutkar A."/>
            <person name="Blanco E."/>
            <person name="Bosak S.A."/>
            <person name="Bradley R.K."/>
            <person name="Brand A.D."/>
            <person name="Brent M.R."/>
            <person name="Brooks A.N."/>
            <person name="Brown R.H."/>
            <person name="Butlin R.K."/>
            <person name="Caggese C."/>
            <person name="Calvi B.R."/>
            <person name="Bernardo de Carvalho A."/>
            <person name="Caspi A."/>
            <person name="Castrezana S."/>
            <person name="Celniker S.E."/>
            <person name="Chang J.L."/>
            <person name="Chapple C."/>
            <person name="Chatterji S."/>
            <person name="Chinwalla A."/>
            <person name="Civetta A."/>
            <person name="Clifton S.W."/>
            <person name="Comeron J.M."/>
            <person name="Costello J.C."/>
            <person name="Coyne J.A."/>
            <person name="Daub J."/>
            <person name="David R.G."/>
            <person name="Delcher A.L."/>
            <person name="Delehaunty K."/>
            <person name="Do C.B."/>
            <person name="Ebling H."/>
            <person name="Edwards K."/>
            <person name="Eickbush T."/>
            <person name="Evans J.D."/>
            <person name="Filipski A."/>
            <person name="Findeiss S."/>
            <person name="Freyhult E."/>
            <person name="Fulton L."/>
            <person name="Fulton R."/>
            <person name="Garcia A.C."/>
            <person name="Gardiner A."/>
            <person name="Garfield D.A."/>
            <person name="Garvin B.E."/>
            <person name="Gibson G."/>
            <person name="Gilbert D."/>
            <person name="Gnerre S."/>
            <person name="Godfrey J."/>
            <person name="Good R."/>
            <person name="Gotea V."/>
            <person name="Gravely B."/>
            <person name="Greenberg A.J."/>
            <person name="Griffiths-Jones S."/>
            <person name="Gross S."/>
            <person name="Guigo R."/>
            <person name="Gustafson E.A."/>
            <person name="Haerty W."/>
            <person name="Hahn M.W."/>
            <person name="Halligan D.L."/>
            <person name="Halpern A.L."/>
            <person name="Halter G.M."/>
            <person name="Han M.V."/>
            <person name="Heger A."/>
            <person name="Hillier L."/>
            <person name="Hinrichs A.S."/>
            <person name="Holmes I."/>
            <person name="Hoskins R.A."/>
            <person name="Hubisz M.J."/>
            <person name="Hultmark D."/>
            <person name="Huntley M.A."/>
            <person name="Jaffe D.B."/>
            <person name="Jagadeeshan S."/>
            <person name="Jeck W.R."/>
            <person name="Johnson J."/>
            <person name="Jones C.D."/>
            <person name="Jordan W.C."/>
            <person name="Karpen G.H."/>
            <person name="Kataoka E."/>
            <person name="Keightley P.D."/>
            <person name="Kheradpour P."/>
            <person name="Kirkness E.F."/>
            <person name="Koerich L.B."/>
            <person name="Kristiansen K."/>
            <person name="Kudrna D."/>
            <person name="Kulathinal R.J."/>
            <person name="Kumar S."/>
            <person name="Kwok R."/>
            <person name="Lander E."/>
            <person name="Langley C.H."/>
            <person name="Lapoint R."/>
            <person name="Lazzaro B.P."/>
            <person name="Lee S.J."/>
            <person name="Levesque L."/>
            <person name="Li R."/>
            <person name="Lin C.F."/>
            <person name="Lin M.F."/>
            <person name="Lindblad-Toh K."/>
            <person name="Llopart A."/>
            <person name="Long M."/>
            <person name="Low L."/>
            <person name="Lozovsky E."/>
            <person name="Lu J."/>
            <person name="Luo M."/>
            <person name="Machado C.A."/>
            <person name="Makalowski W."/>
            <person name="Marzo M."/>
            <person name="Matsuda M."/>
            <person name="Matzkin L."/>
            <person name="McAllister B."/>
            <person name="McBride C.S."/>
            <person name="McKernan B."/>
            <person name="McKernan K."/>
            <person name="Mendez-Lago M."/>
            <person name="Minx P."/>
            <person name="Mollenhauer M.U."/>
            <person name="Montooth K."/>
            <person name="Mount S.M."/>
            <person name="Mu X."/>
            <person name="Myers E."/>
            <person name="Negre B."/>
            <person name="Newfeld S."/>
            <person name="Nielsen R."/>
            <person name="Noor M.A."/>
            <person name="O'Grady P."/>
            <person name="Pachter L."/>
            <person name="Papaceit M."/>
            <person name="Parisi M.J."/>
            <person name="Parisi M."/>
            <person name="Parts L."/>
            <person name="Pedersen J.S."/>
            <person name="Pesole G."/>
            <person name="Phillippy A.M."/>
            <person name="Ponting C.P."/>
            <person name="Pop M."/>
            <person name="Porcelli D."/>
            <person name="Powell J.R."/>
            <person name="Prohaska S."/>
            <person name="Pruitt K."/>
            <person name="Puig M."/>
            <person name="Quesneville H."/>
            <person name="Ram K.R."/>
            <person name="Rand D."/>
            <person name="Rasmussen M.D."/>
            <person name="Reed L.K."/>
            <person name="Reenan R."/>
            <person name="Reily A."/>
            <person name="Remington K.A."/>
            <person name="Rieger T.T."/>
            <person name="Ritchie M.G."/>
            <person name="Robin C."/>
            <person name="Rogers Y.H."/>
            <person name="Rohde C."/>
            <person name="Rozas J."/>
            <person name="Rubenfield M.J."/>
            <person name="Ruiz A."/>
            <person name="Russo S."/>
            <person name="Salzberg S.L."/>
            <person name="Sanchez-Gracia A."/>
            <person name="Saranga D.J."/>
            <person name="Sato H."/>
            <person name="Schaeffer S.W."/>
            <person name="Schatz M.C."/>
            <person name="Schlenke T."/>
            <person name="Schwartz R."/>
            <person name="Segarra C."/>
            <person name="Singh R.S."/>
            <person name="Sirot L."/>
            <person name="Sirota M."/>
            <person name="Sisneros N.B."/>
            <person name="Smith C.D."/>
            <person name="Smith T.F."/>
            <person name="Spieth J."/>
            <person name="Stage D.E."/>
            <person name="Stark A."/>
            <person name="Stephan W."/>
            <person name="Strausberg R.L."/>
            <person name="Strempel S."/>
            <person name="Sturgill D."/>
            <person name="Sutton G."/>
            <person name="Sutton G.G."/>
            <person name="Tao W."/>
            <person name="Teichmann S."/>
            <person name="Tobari Y.N."/>
            <person name="Tomimura Y."/>
            <person name="Tsolas J.M."/>
            <person name="Valente V.L."/>
            <person name="Venter E."/>
            <person name="Venter J.C."/>
            <person name="Vicario S."/>
            <person name="Vieira F.G."/>
            <person name="Vilella A.J."/>
            <person name="Villasante A."/>
            <person name="Walenz B."/>
            <person name="Wang J."/>
            <person name="Wasserman M."/>
            <person name="Watts T."/>
            <person name="Wilson D."/>
            <person name="Wilson R.K."/>
            <person name="Wing R.A."/>
            <person name="Wolfner M.F."/>
            <person name="Wong A."/>
            <person name="Wong G.K."/>
            <person name="Wu C.I."/>
            <person name="Wu G."/>
            <person name="Yamamoto D."/>
            <person name="Yang H.P."/>
            <person name="Yang S.P."/>
            <person name="Yorke J.A."/>
            <person name="Yoshida K."/>
            <person name="Zdobnov E."/>
            <person name="Zhang P."/>
            <person name="Zhang Y."/>
            <person name="Zimin A.V."/>
            <person name="Baldwin J."/>
            <person name="Abdouelleil A."/>
            <person name="Abdulkadir J."/>
            <person name="Abebe A."/>
            <person name="Abera B."/>
            <person name="Abreu J."/>
            <person name="Acer S.C."/>
            <person name="Aftuck L."/>
            <person name="Alexander A."/>
            <person name="An P."/>
            <person name="Anderson E."/>
            <person name="Anderson S."/>
            <person name="Arachi H."/>
            <person name="Azer M."/>
            <person name="Bachantsang P."/>
            <person name="Barry A."/>
            <person name="Bayul T."/>
            <person name="Berlin A."/>
            <person name="Bessette D."/>
            <person name="Bloom T."/>
            <person name="Blye J."/>
            <person name="Boguslavskiy L."/>
            <person name="Bonnet C."/>
            <person name="Boukhgalter B."/>
            <person name="Bourzgui I."/>
            <person name="Brown A."/>
            <person name="Cahill P."/>
            <person name="Channer S."/>
            <person name="Cheshatsang Y."/>
            <person name="Chuda L."/>
            <person name="Citroen M."/>
            <person name="Collymore A."/>
            <person name="Cooke P."/>
            <person name="Costello M."/>
            <person name="D'Aco K."/>
            <person name="Daza R."/>
            <person name="De Haan G."/>
            <person name="DeGray S."/>
            <person name="DeMaso C."/>
            <person name="Dhargay N."/>
            <person name="Dooley K."/>
            <person name="Dooley E."/>
            <person name="Doricent M."/>
            <person name="Dorje P."/>
            <person name="Dorjee K."/>
            <person name="Dupes A."/>
            <person name="Elong R."/>
            <person name="Falk J."/>
            <person name="Farina A."/>
            <person name="Faro S."/>
            <person name="Ferguson D."/>
            <person name="Fisher S."/>
            <person name="Foley C.D."/>
            <person name="Franke A."/>
            <person name="Friedrich D."/>
            <person name="Gadbois L."/>
            <person name="Gearin G."/>
            <person name="Gearin C.R."/>
            <person name="Giannoukos G."/>
            <person name="Goode T."/>
            <person name="Graham J."/>
            <person name="Grandbois E."/>
            <person name="Grewal S."/>
            <person name="Gyaltsen K."/>
            <person name="Hafez N."/>
            <person name="Hagos B."/>
            <person name="Hall J."/>
            <person name="Henson C."/>
            <person name="Hollinger A."/>
            <person name="Honan T."/>
            <person name="Huard M.D."/>
            <person name="Hughes L."/>
            <person name="Hurhula B."/>
            <person name="Husby M.E."/>
            <person name="Kamat A."/>
            <person name="Kanga B."/>
            <person name="Kashin S."/>
            <person name="Khazanovich D."/>
            <person name="Kisner P."/>
            <person name="Lance K."/>
            <person name="Lara M."/>
            <person name="Lee W."/>
            <person name="Lennon N."/>
            <person name="Letendre F."/>
            <person name="LeVine R."/>
            <person name="Lipovsky A."/>
            <person name="Liu X."/>
            <person name="Liu J."/>
            <person name="Liu S."/>
            <person name="Lokyitsang T."/>
            <person name="Lokyitsang Y."/>
            <person name="Lubonja R."/>
            <person name="Lui A."/>
            <person name="MacDonald P."/>
            <person name="Magnisalis V."/>
            <person name="Maru K."/>
            <person name="Matthews C."/>
            <person name="McCusker W."/>
            <person name="McDonough S."/>
            <person name="Mehta T."/>
            <person name="Meldrim J."/>
            <person name="Meneus L."/>
            <person name="Mihai O."/>
            <person name="Mihalev A."/>
            <person name="Mihova T."/>
            <person name="Mittelman R."/>
            <person name="Mlenga V."/>
            <person name="Montmayeur A."/>
            <person name="Mulrain L."/>
            <person name="Navidi A."/>
            <person name="Naylor J."/>
            <person name="Negash T."/>
            <person name="Nguyen T."/>
            <person name="Nguyen N."/>
            <person name="Nicol R."/>
            <person name="Norbu C."/>
            <person name="Norbu N."/>
            <person name="Novod N."/>
            <person name="O'Neill B."/>
            <person name="Osman S."/>
            <person name="Markiewicz E."/>
            <person name="Oyono O.L."/>
            <person name="Patti C."/>
            <person name="Phunkhang P."/>
            <person name="Pierre F."/>
            <person name="Priest M."/>
            <person name="Raghuraman S."/>
            <person name="Rege F."/>
            <person name="Reyes R."/>
            <person name="Rise C."/>
            <person name="Rogov P."/>
            <person name="Ross K."/>
            <person name="Ryan E."/>
            <person name="Settipalli S."/>
            <person name="Shea T."/>
            <person name="Sherpa N."/>
            <person name="Shi L."/>
            <person name="Shih D."/>
            <person name="Sparrow T."/>
            <person name="Spaulding J."/>
            <person name="Stalker J."/>
            <person name="Stange-Thomann N."/>
            <person name="Stavropoulos S."/>
            <person name="Stone C."/>
            <person name="Strader C."/>
            <person name="Tesfaye S."/>
            <person name="Thomson T."/>
            <person name="Thoulutsang Y."/>
            <person name="Thoulutsang D."/>
            <person name="Topham K."/>
            <person name="Topping I."/>
            <person name="Tsamla T."/>
            <person name="Vassiliev H."/>
            <person name="Vo A."/>
            <person name="Wangchuk T."/>
            <person name="Wangdi T."/>
            <person name="Weiand M."/>
            <person name="Wilkinson J."/>
            <person name="Wilson A."/>
            <person name="Yadav S."/>
            <person name="Young G."/>
            <person name="Yu Q."/>
            <person name="Zembek L."/>
            <person name="Zhong D."/>
            <person name="Zimmer A."/>
            <person name="Zwirko Z."/>
            <person name="Jaffe D.B."/>
            <person name="Alvarez P."/>
            <person name="Brockman W."/>
            <person name="Butler J."/>
            <person name="Chin C."/>
            <person name="Gnerre S."/>
            <person name="Grabherr M."/>
            <person name="Kleber M."/>
            <person name="Mauceli E."/>
            <person name="MacCallum I."/>
        </authorList>
    </citation>
    <scope>NUCLEOTIDE SEQUENCE [LARGE SCALE GENOMIC DNA]</scope>
    <source>
        <strain evidence="5">Tucson 14030-0811.24</strain>
    </source>
</reference>
<feature type="compositionally biased region" description="Low complexity" evidence="3">
    <location>
        <begin position="665"/>
        <end position="684"/>
    </location>
</feature>
<dbReference type="GO" id="GO:0008017">
    <property type="term" value="F:microtubule binding"/>
    <property type="evidence" value="ECO:0007669"/>
    <property type="project" value="TreeGrafter"/>
</dbReference>
<evidence type="ECO:0000256" key="2">
    <source>
        <dbReference type="SAM" id="Coils"/>
    </source>
</evidence>
<feature type="compositionally biased region" description="Basic and acidic residues" evidence="3">
    <location>
        <begin position="633"/>
        <end position="645"/>
    </location>
</feature>
<sequence length="743" mass="83038">MSYNALPMLANNYLHSSGEVACQYPALKPFTENGLFDFERLAKFFESNKSERIEEHRQILGLAIMVQFMTEELDAFACRETKDQCARAKGTLDETITLLQQTQRSCKDLRQELHNKDLEWTQREQERDHLQRNQLKQSEEKLLEMQMIAQERFQELKAQMAVKEAETKQAQEAYHTEMNHKLNLKQEQLTSAEEKILKLQQRIQNLETQDQELRDEISRKEKSHASELAASAQREEELQQRVRTLTKELSSLSASKENNERELRDRLALSEDEISILRHTSQRRSPSTSLPDTNAELRRLTSEADSLRCVLELKQAEISTLTKANEDLRRENDERMRLSSRVTFLEAQNEMLRTELDTKTEREKSLQLKMDEMRKAYDHENIKRSRLTCDKEVLEYHLKQRSERLQQVEAKLQEVSQDIGLHLSSHSRCSLGRSCGNVEDGDAISSPPSSPVIKGVIERNESVSWILDMDDDVPKVPAPKIVRRAGSLRNTSERSPTQRRQLSMSATTNGSAHHHTHNGAGGGSGAGPNPLSQSMSAAALLRSNHSISSDIENGVGQPLSRTRSHSVCIRASSSSSSSSDAAAVAAAENENGRRQRIEDEELLMPEWNADLLCSSSPQHQTDMRPRSSTMKLTPRDAKLSKKFQEIQESAGEAMVSGANSEDESCSASSEEMMRSSSASSTTSGNGVGCGGGGGDAGRPKQPLSRMSIEEALPCTPMEVSWSEDAADAADVDSTGATPAAVRA</sequence>
<dbReference type="EMBL" id="CH963857">
    <property type="protein sequence ID" value="EDW75736.2"/>
    <property type="molecule type" value="Genomic_DNA"/>
</dbReference>
<feature type="compositionally biased region" description="Polar residues" evidence="3">
    <location>
        <begin position="613"/>
        <end position="631"/>
    </location>
</feature>
<feature type="region of interest" description="Disordered" evidence="3">
    <location>
        <begin position="214"/>
        <end position="240"/>
    </location>
</feature>
<organism evidence="4 5">
    <name type="scientific">Drosophila willistoni</name>
    <name type="common">Fruit fly</name>
    <dbReference type="NCBI Taxonomy" id="7260"/>
    <lineage>
        <taxon>Eukaryota</taxon>
        <taxon>Metazoa</taxon>
        <taxon>Ecdysozoa</taxon>
        <taxon>Arthropoda</taxon>
        <taxon>Hexapoda</taxon>
        <taxon>Insecta</taxon>
        <taxon>Pterygota</taxon>
        <taxon>Neoptera</taxon>
        <taxon>Endopterygota</taxon>
        <taxon>Diptera</taxon>
        <taxon>Brachycera</taxon>
        <taxon>Muscomorpha</taxon>
        <taxon>Ephydroidea</taxon>
        <taxon>Drosophilidae</taxon>
        <taxon>Drosophila</taxon>
        <taxon>Sophophora</taxon>
    </lineage>
</organism>
<dbReference type="HOGENOM" id="CLU_301738_0_0_1"/>
<feature type="region of interest" description="Disordered" evidence="3">
    <location>
        <begin position="723"/>
        <end position="743"/>
    </location>
</feature>
<feature type="coiled-coil region" evidence="2">
    <location>
        <begin position="297"/>
        <end position="418"/>
    </location>
</feature>
<evidence type="ECO:0000256" key="1">
    <source>
        <dbReference type="ARBA" id="ARBA00023054"/>
    </source>
</evidence>
<feature type="compositionally biased region" description="Polar residues" evidence="3">
    <location>
        <begin position="488"/>
        <end position="504"/>
    </location>
</feature>
<feature type="region of interest" description="Disordered" evidence="3">
    <location>
        <begin position="566"/>
        <end position="596"/>
    </location>
</feature>
<name>B4MVL6_DROWI</name>
<dbReference type="Proteomes" id="UP000007798">
    <property type="component" value="Unassembled WGS sequence"/>
</dbReference>
<dbReference type="InParanoid" id="B4MVL6"/>
<accession>B4MVL6</accession>
<feature type="region of interest" description="Disordered" evidence="3">
    <location>
        <begin position="613"/>
        <end position="706"/>
    </location>
</feature>
<dbReference type="SMR" id="B4MVL6"/>
<dbReference type="GO" id="GO:0005634">
    <property type="term" value="C:nucleus"/>
    <property type="evidence" value="ECO:0007669"/>
    <property type="project" value="TreeGrafter"/>
</dbReference>
<feature type="coiled-coil region" evidence="2">
    <location>
        <begin position="92"/>
        <end position="119"/>
    </location>
</feature>
<dbReference type="AlphaFoldDB" id="B4MVL6"/>
<dbReference type="PANTHER" id="PTHR24200">
    <property type="entry name" value="TOUCAN, ISOFORM A"/>
    <property type="match status" value="1"/>
</dbReference>
<dbReference type="eggNOG" id="ENOG502S5A1">
    <property type="taxonomic scope" value="Eukaryota"/>
</dbReference>